<accession>A0ACC0URL9</accession>
<name>A0ACC0URL9_9HYPO</name>
<comment type="caution">
    <text evidence="1">The sequence shown here is derived from an EMBL/GenBank/DDBJ whole genome shotgun (WGS) entry which is preliminary data.</text>
</comment>
<reference evidence="1" key="1">
    <citation type="submission" date="2022-10" db="EMBL/GenBank/DDBJ databases">
        <title>Complete Genome of Trichothecium roseum strain YXFP-22015, a Plant Pathogen Isolated from Citrus.</title>
        <authorList>
            <person name="Wang Y."/>
            <person name="Zhu L."/>
        </authorList>
    </citation>
    <scope>NUCLEOTIDE SEQUENCE</scope>
    <source>
        <strain evidence="1">YXFP-22015</strain>
    </source>
</reference>
<evidence type="ECO:0000313" key="1">
    <source>
        <dbReference type="EMBL" id="KAI9896771.1"/>
    </source>
</evidence>
<evidence type="ECO:0000313" key="2">
    <source>
        <dbReference type="Proteomes" id="UP001163324"/>
    </source>
</evidence>
<organism evidence="1 2">
    <name type="scientific">Trichothecium roseum</name>
    <dbReference type="NCBI Taxonomy" id="47278"/>
    <lineage>
        <taxon>Eukaryota</taxon>
        <taxon>Fungi</taxon>
        <taxon>Dikarya</taxon>
        <taxon>Ascomycota</taxon>
        <taxon>Pezizomycotina</taxon>
        <taxon>Sordariomycetes</taxon>
        <taxon>Hypocreomycetidae</taxon>
        <taxon>Hypocreales</taxon>
        <taxon>Hypocreales incertae sedis</taxon>
        <taxon>Trichothecium</taxon>
    </lineage>
</organism>
<proteinExistence type="predicted"/>
<dbReference type="Proteomes" id="UP001163324">
    <property type="component" value="Chromosome 8"/>
</dbReference>
<protein>
    <submittedName>
        <fullName evidence="1">Uncharacterized protein</fullName>
    </submittedName>
</protein>
<keyword evidence="2" id="KW-1185">Reference proteome</keyword>
<gene>
    <name evidence="1" type="ORF">N3K66_007793</name>
</gene>
<sequence length="319" mass="35646">MVKIVIAAASSQLANEIIDKLVETKKHKIIGLVRKDPSAYRSLPGVTWVQTDYQDKAELVRLLQGVETVFSFFPVHFDKGNAIQKRLIDASVEAGVKRFAPSEWATGVKLANATDAMPWYAGKLEVAEYLEQINKDKKVLEYSRFQIGAFMNYLAHPHKTTNHVSGLTFAFDFSRQKAVAIEGFEDAVLTWTSVQDIAGVVARAVEYEGEWPAVGGISGSPMTIGQMLKLGESIGKPFEVEWLKLQDLEAELQAPQPADADLDIHNSSPEKLDAFLKWATRAILVAVTRGAYHISDEWNKLLPDYKFTQVEDLVREHWA</sequence>
<dbReference type="EMBL" id="CM047947">
    <property type="protein sequence ID" value="KAI9896771.1"/>
    <property type="molecule type" value="Genomic_DNA"/>
</dbReference>